<evidence type="ECO:0000256" key="1">
    <source>
        <dbReference type="SAM" id="MobiDB-lite"/>
    </source>
</evidence>
<evidence type="ECO:0000313" key="3">
    <source>
        <dbReference type="Proteomes" id="UP000242287"/>
    </source>
</evidence>
<reference evidence="2 3" key="1">
    <citation type="submission" date="2014-02" db="EMBL/GenBank/DDBJ databases">
        <title>Transposable element dynamics among asymbiotic and ectomycorrhizal Amanita fungi.</title>
        <authorList>
            <consortium name="DOE Joint Genome Institute"/>
            <person name="Hess J."/>
            <person name="Skrede I."/>
            <person name="Wolfe B."/>
            <person name="LaButti K."/>
            <person name="Ohm R.A."/>
            <person name="Grigoriev I.V."/>
            <person name="Pringle A."/>
        </authorList>
    </citation>
    <scope>NUCLEOTIDE SEQUENCE [LARGE SCALE GENOMIC DNA]</scope>
    <source>
        <strain evidence="2 3">SKay4041</strain>
    </source>
</reference>
<feature type="compositionally biased region" description="Polar residues" evidence="1">
    <location>
        <begin position="717"/>
        <end position="727"/>
    </location>
</feature>
<feature type="compositionally biased region" description="Low complexity" evidence="1">
    <location>
        <begin position="456"/>
        <end position="465"/>
    </location>
</feature>
<dbReference type="AlphaFoldDB" id="A0A2A9P0Y6"/>
<accession>A0A2A9P0Y6</accession>
<feature type="compositionally biased region" description="Polar residues" evidence="1">
    <location>
        <begin position="496"/>
        <end position="507"/>
    </location>
</feature>
<feature type="compositionally biased region" description="Basic and acidic residues" evidence="1">
    <location>
        <begin position="757"/>
        <end position="768"/>
    </location>
</feature>
<dbReference type="EMBL" id="KZ301970">
    <property type="protein sequence ID" value="PFH54193.1"/>
    <property type="molecule type" value="Genomic_DNA"/>
</dbReference>
<dbReference type="Proteomes" id="UP000242287">
    <property type="component" value="Unassembled WGS sequence"/>
</dbReference>
<protein>
    <submittedName>
        <fullName evidence="2">Uncharacterized protein</fullName>
    </submittedName>
</protein>
<feature type="compositionally biased region" description="Basic and acidic residues" evidence="1">
    <location>
        <begin position="732"/>
        <end position="742"/>
    </location>
</feature>
<feature type="compositionally biased region" description="Basic and acidic residues" evidence="1">
    <location>
        <begin position="288"/>
        <end position="298"/>
    </location>
</feature>
<keyword evidence="3" id="KW-1185">Reference proteome</keyword>
<feature type="compositionally biased region" description="Basic and acidic residues" evidence="1">
    <location>
        <begin position="395"/>
        <end position="426"/>
    </location>
</feature>
<feature type="compositionally biased region" description="Polar residues" evidence="1">
    <location>
        <begin position="265"/>
        <end position="287"/>
    </location>
</feature>
<name>A0A2A9P0Y6_9AGAR</name>
<gene>
    <name evidence="2" type="ORF">AMATHDRAFT_44732</name>
</gene>
<feature type="region of interest" description="Disordered" evidence="1">
    <location>
        <begin position="197"/>
        <end position="298"/>
    </location>
</feature>
<feature type="compositionally biased region" description="Basic and acidic residues" evidence="1">
    <location>
        <begin position="705"/>
        <end position="715"/>
    </location>
</feature>
<evidence type="ECO:0000313" key="2">
    <source>
        <dbReference type="EMBL" id="PFH54193.1"/>
    </source>
</evidence>
<feature type="compositionally biased region" description="Basic and acidic residues" evidence="1">
    <location>
        <begin position="335"/>
        <end position="345"/>
    </location>
</feature>
<organism evidence="2 3">
    <name type="scientific">Amanita thiersii Skay4041</name>
    <dbReference type="NCBI Taxonomy" id="703135"/>
    <lineage>
        <taxon>Eukaryota</taxon>
        <taxon>Fungi</taxon>
        <taxon>Dikarya</taxon>
        <taxon>Basidiomycota</taxon>
        <taxon>Agaricomycotina</taxon>
        <taxon>Agaricomycetes</taxon>
        <taxon>Agaricomycetidae</taxon>
        <taxon>Agaricales</taxon>
        <taxon>Pluteineae</taxon>
        <taxon>Amanitaceae</taxon>
        <taxon>Amanita</taxon>
    </lineage>
</organism>
<proteinExistence type="predicted"/>
<feature type="region of interest" description="Disordered" evidence="1">
    <location>
        <begin position="576"/>
        <end position="822"/>
    </location>
</feature>
<feature type="region of interest" description="Disordered" evidence="1">
    <location>
        <begin position="330"/>
        <end position="354"/>
    </location>
</feature>
<feature type="compositionally biased region" description="Polar residues" evidence="1">
    <location>
        <begin position="632"/>
        <end position="655"/>
    </location>
</feature>
<feature type="region of interest" description="Disordered" evidence="1">
    <location>
        <begin position="392"/>
        <end position="507"/>
    </location>
</feature>
<sequence length="822" mass="92127">MHTNQTLNNQEKSPPQVSLPLFLGSEEEHASVHLPLTPLSQTSTLTDLSDQEPTMVPIVSTSLKRKRLKFDCVEVPKRNYSARYRPSLQNTISANSSLMNNNADRDKESLELPVHSITEERFDAEFSVNHDHHQAHTVLVLDAPRAPTGCGQAVHLMDSARTMEGCTLSSIRDGRTTVSPQPTPEVVATDILNDRESCRENAGTKTRKAVVPNNEENDNDALNDDATGGVHEDNVNVPQPDASTNQDKSKQKMVSPGQSALALSGSHTPRTVIQYSQKQTEGIGSTSDETRRSQTRLHEQTTSILTESRTAKRRKLMHGNPTRMRSYISTHSQLHRPEGQLEHLQHQPADTRTSNIEAWRETVLSTTAQADNGITQPRNSLGLVMDQESCSLPDQIEHPSDPSTRRENSPSKEKKVNKEKTGDSTQRRKPVTRGGKGRASSHFSSDHYENGNTLVNALNNASNANDTPPRRRLKPKEQRSNTTVDTRGKQDIRPESMQTNPDSETTEIQGSQLAAFESRLAAIETQVNSVQSVIDNKVIDQLADAVFLRFNNKLNRSVVPTVQPYVVHSSPLVVDASYNRLPPPEPYNYQRRYGNNQPYPQPARPSEYPSPLQIPPGPRAELYPRPRFNPRTEYNNRLGSSSRYTSQRFSHSNRSGYGHQFIPRSSAPYRNSPKRPERFHPNGTNRVPGYSNEHRLRSPSPRHQYNHDSDIDRHKPQSYSQAGTSKSVPDPRLFDTKDRSMYENRPAPISPVDEDCESYHQRHSDHSEGAPNNVHSEDKGLTSDWEDGYDQNEGHDTIAARPQAAANTGPYLADEALINPWR</sequence>